<evidence type="ECO:0000313" key="3">
    <source>
        <dbReference type="EMBL" id="KAJ4327369.1"/>
    </source>
</evidence>
<keyword evidence="4" id="KW-1185">Reference proteome</keyword>
<dbReference type="GO" id="GO:0009116">
    <property type="term" value="P:nucleoside metabolic process"/>
    <property type="evidence" value="ECO:0007669"/>
    <property type="project" value="InterPro"/>
</dbReference>
<dbReference type="Gene3D" id="3.40.50.1580">
    <property type="entry name" value="Nucleoside phosphorylase domain"/>
    <property type="match status" value="1"/>
</dbReference>
<evidence type="ECO:0000313" key="4">
    <source>
        <dbReference type="Proteomes" id="UP001140502"/>
    </source>
</evidence>
<feature type="domain" description="Nephrocystin 3-like N-terminal" evidence="2">
    <location>
        <begin position="179"/>
        <end position="362"/>
    </location>
</feature>
<dbReference type="EMBL" id="JAPEUR010000025">
    <property type="protein sequence ID" value="KAJ4327369.1"/>
    <property type="molecule type" value="Genomic_DNA"/>
</dbReference>
<dbReference type="Gene3D" id="3.40.50.300">
    <property type="entry name" value="P-loop containing nucleotide triphosphate hydrolases"/>
    <property type="match status" value="1"/>
</dbReference>
<name>A0A9W8WJT7_9HYPO</name>
<dbReference type="SUPFAM" id="SSF53167">
    <property type="entry name" value="Purine and uridine phosphorylases"/>
    <property type="match status" value="1"/>
</dbReference>
<dbReference type="InterPro" id="IPR056884">
    <property type="entry name" value="NPHP3-like_N"/>
</dbReference>
<dbReference type="InterPro" id="IPR035994">
    <property type="entry name" value="Nucleoside_phosphorylase_sf"/>
</dbReference>
<evidence type="ECO:0000259" key="2">
    <source>
        <dbReference type="Pfam" id="PF24883"/>
    </source>
</evidence>
<accession>A0A9W8WJT7</accession>
<sequence length="569" mass="65025">MTKFSHPGTLQDRLFDGTYDHVPSLNSCELCDPYKLLNRSTRSSTDPVIHYGVIASANKIMRHGKTRDQLARELNVLCFEMEAAGLMDHLQCLVVRGICDYSDSHKNKKWQEYAAATAAAYAKELLSVIPSNMANDTPGVPVPPHLAVSPADRRKNLFDSLSFDQLDVRRSTVKANYSNTCQWLMAHDDYLDWADPRKADEHHGFLWIKGKPGAGKSTIMNFAYNQAIKDKSNTVISFFFNARGSDLERSTMGMYRSLLFQLLKALPAHLKVFDDLQHIDKLDSLHTMIVCQGGHPEWDLSLLRGLLRSVVENLGEESLTCFVDALDECDEEEVEGMVEYFEDLGICAIFNRTHLRICFSSRHYPHIDIQHGRQLTLELQEGHKEDVATYIRKKLKFGKFKAAEEIRSRIQVKSGGIFMWVVLVVDILNEEYKNGRMFQVKKRLEAIPTKLSDLFKEILSRDQNNLRDMQLGIQWILFAKRPLKLEEYYFAVVSGLCPKELGEWDPDEVTRDDMNRFLLSSSKGLAEATKAKNPTVQFIHESVREFFLKDGLRELWPNLVGDFSMGNGK</sequence>
<comment type="caution">
    <text evidence="3">The sequence shown here is derived from an EMBL/GenBank/DDBJ whole genome shotgun (WGS) entry which is preliminary data.</text>
</comment>
<dbReference type="Proteomes" id="UP001140502">
    <property type="component" value="Unassembled WGS sequence"/>
</dbReference>
<evidence type="ECO:0000256" key="1">
    <source>
        <dbReference type="ARBA" id="ARBA00022737"/>
    </source>
</evidence>
<proteinExistence type="predicted"/>
<gene>
    <name evidence="3" type="ORF">N0V84_002140</name>
</gene>
<dbReference type="AlphaFoldDB" id="A0A9W8WJT7"/>
<dbReference type="InterPro" id="IPR027417">
    <property type="entry name" value="P-loop_NTPase"/>
</dbReference>
<organism evidence="3 4">
    <name type="scientific">Fusarium piperis</name>
    <dbReference type="NCBI Taxonomy" id="1435070"/>
    <lineage>
        <taxon>Eukaryota</taxon>
        <taxon>Fungi</taxon>
        <taxon>Dikarya</taxon>
        <taxon>Ascomycota</taxon>
        <taxon>Pezizomycotina</taxon>
        <taxon>Sordariomycetes</taxon>
        <taxon>Hypocreomycetidae</taxon>
        <taxon>Hypocreales</taxon>
        <taxon>Nectriaceae</taxon>
        <taxon>Fusarium</taxon>
        <taxon>Fusarium solani species complex</taxon>
    </lineage>
</organism>
<protein>
    <recommendedName>
        <fullName evidence="2">Nephrocystin 3-like N-terminal domain-containing protein</fullName>
    </recommendedName>
</protein>
<dbReference type="GO" id="GO:0003824">
    <property type="term" value="F:catalytic activity"/>
    <property type="evidence" value="ECO:0007669"/>
    <property type="project" value="InterPro"/>
</dbReference>
<dbReference type="Pfam" id="PF24883">
    <property type="entry name" value="NPHP3_N"/>
    <property type="match status" value="1"/>
</dbReference>
<dbReference type="SUPFAM" id="SSF52540">
    <property type="entry name" value="P-loop containing nucleoside triphosphate hydrolases"/>
    <property type="match status" value="1"/>
</dbReference>
<dbReference type="OrthoDB" id="194358at2759"/>
<dbReference type="PANTHER" id="PTHR10039">
    <property type="entry name" value="AMELOGENIN"/>
    <property type="match status" value="1"/>
</dbReference>
<reference evidence="3" key="1">
    <citation type="submission" date="2022-10" db="EMBL/GenBank/DDBJ databases">
        <title>Tapping the CABI collections for fungal endophytes: first genome assemblies for Collariella, Neodidymelliopsis, Ascochyta clinopodiicola, Didymella pomorum, Didymosphaeria variabile, Neocosmospora piperis and Neocucurbitaria cava.</title>
        <authorList>
            <person name="Hill R."/>
        </authorList>
    </citation>
    <scope>NUCLEOTIDE SEQUENCE</scope>
    <source>
        <strain evidence="3">IMI 366586</strain>
    </source>
</reference>
<keyword evidence="1" id="KW-0677">Repeat</keyword>
<dbReference type="PANTHER" id="PTHR10039:SF5">
    <property type="entry name" value="NACHT DOMAIN-CONTAINING PROTEIN"/>
    <property type="match status" value="1"/>
</dbReference>